<keyword evidence="1" id="KW-0175">Coiled coil</keyword>
<name>A0A254PZ18_9BURK</name>
<feature type="coiled-coil region" evidence="1">
    <location>
        <begin position="243"/>
        <end position="270"/>
    </location>
</feature>
<dbReference type="Proteomes" id="UP000198104">
    <property type="component" value="Unassembled WGS sequence"/>
</dbReference>
<proteinExistence type="predicted"/>
<evidence type="ECO:0000313" key="2">
    <source>
        <dbReference type="EMBL" id="OWS71799.1"/>
    </source>
</evidence>
<organism evidence="2 3">
    <name type="scientific">Polynucleobacter aenigmaticus</name>
    <dbReference type="NCBI Taxonomy" id="1743164"/>
    <lineage>
        <taxon>Bacteria</taxon>
        <taxon>Pseudomonadati</taxon>
        <taxon>Pseudomonadota</taxon>
        <taxon>Betaproteobacteria</taxon>
        <taxon>Burkholderiales</taxon>
        <taxon>Burkholderiaceae</taxon>
        <taxon>Polynucleobacter</taxon>
    </lineage>
</organism>
<gene>
    <name evidence="2" type="ORF">CBI30_04920</name>
</gene>
<reference evidence="2 3" key="1">
    <citation type="submission" date="2017-05" db="EMBL/GenBank/DDBJ databases">
        <title>Polynucleobacter sp. MWH-K35W1 isolated from the permanently anoxic monimolimnion of a meromictic lake.</title>
        <authorList>
            <person name="Hahn M.W."/>
        </authorList>
    </citation>
    <scope>NUCLEOTIDE SEQUENCE [LARGE SCALE GENOMIC DNA]</scope>
    <source>
        <strain evidence="2 3">MWH-K35W1</strain>
    </source>
</reference>
<dbReference type="EMBL" id="NGUO01000008">
    <property type="protein sequence ID" value="OWS71799.1"/>
    <property type="molecule type" value="Genomic_DNA"/>
</dbReference>
<accession>A0A254PZ18</accession>
<dbReference type="OrthoDB" id="9132670at2"/>
<dbReference type="AlphaFoldDB" id="A0A254PZ18"/>
<protein>
    <submittedName>
        <fullName evidence="2">Uncharacterized protein</fullName>
    </submittedName>
</protein>
<evidence type="ECO:0000313" key="3">
    <source>
        <dbReference type="Proteomes" id="UP000198104"/>
    </source>
</evidence>
<evidence type="ECO:0000256" key="1">
    <source>
        <dbReference type="SAM" id="Coils"/>
    </source>
</evidence>
<comment type="caution">
    <text evidence="2">The sequence shown here is derived from an EMBL/GenBank/DDBJ whole genome shotgun (WGS) entry which is preliminary data.</text>
</comment>
<keyword evidence="3" id="KW-1185">Reference proteome</keyword>
<dbReference type="RefSeq" id="WP_088527202.1">
    <property type="nucleotide sequence ID" value="NZ_NGUO01000008.1"/>
</dbReference>
<sequence length="274" mass="29554">MSETTVVESGVSAPNAEKTNANPFAVGIGNLLTGSNPEKAIGDSIDRLVEYRKNWESTELSSANDVLYGILQHCYALNNTMQGSDNIAKSLKKGLANYIKTHEYKFSDSSPLITKIVKCVFGVDRRRVNAYSTAMKAAMAERVSVLDLPKYFREKGGVEEVRRSATSKGKSIAQKVELGRTVLDGEILAKVQSDSLNASFSNEQLEEGVVLLATREDDGSFAIRRVIQSGTAVKSALAACSSVGAEKEKAQKLADEAKAIEDERLAAQSKLKAA</sequence>